<protein>
    <submittedName>
        <fullName evidence="1">Uncharacterized protein</fullName>
    </submittedName>
</protein>
<reference evidence="1 2" key="1">
    <citation type="journal article" date="2021" name="Cell Host Microbe">
        <title>in vivo commensal control of Clostridioides difficile virulence.</title>
        <authorList>
            <person name="Girinathan B.P."/>
            <person name="Dibenedetto N."/>
            <person name="Worley J.N."/>
            <person name="Peltier J."/>
            <person name="Arrieta-Ortiz M.L."/>
            <person name="Rupa Christinal Immanuel S."/>
            <person name="Lavin R."/>
            <person name="Delaney M.L."/>
            <person name="Cummins C."/>
            <person name="Hoffmann M."/>
            <person name="Luo Y."/>
            <person name="Gonzalez-Escalona N."/>
            <person name="Allard M."/>
            <person name="Onderdonk A.B."/>
            <person name="Gerber G.K."/>
            <person name="Sonenshein A.L."/>
            <person name="Baliga N."/>
            <person name="Dupuy B."/>
            <person name="Bry L."/>
        </authorList>
    </citation>
    <scope>NUCLEOTIDE SEQUENCE [LARGE SCALE GENOMIC DNA]</scope>
    <source>
        <strain evidence="1 2">DSM 599</strain>
    </source>
</reference>
<sequence>MAPKKGKEENQKQKLAKQILENKGINFDEWQEKQYQKVIDENVELLINSLVTSKELGE</sequence>
<organism evidence="1 2">
    <name type="scientific">Clostridium sardiniense</name>
    <name type="common">Clostridium absonum</name>
    <dbReference type="NCBI Taxonomy" id="29369"/>
    <lineage>
        <taxon>Bacteria</taxon>
        <taxon>Bacillati</taxon>
        <taxon>Bacillota</taxon>
        <taxon>Clostridia</taxon>
        <taxon>Eubacteriales</taxon>
        <taxon>Clostridiaceae</taxon>
        <taxon>Clostridium</taxon>
    </lineage>
</organism>
<proteinExistence type="predicted"/>
<evidence type="ECO:0000313" key="1">
    <source>
        <dbReference type="EMBL" id="MBY0757175.1"/>
    </source>
</evidence>
<accession>A0ABS7L265</accession>
<evidence type="ECO:0000313" key="2">
    <source>
        <dbReference type="Proteomes" id="UP001299068"/>
    </source>
</evidence>
<keyword evidence="2" id="KW-1185">Reference proteome</keyword>
<comment type="caution">
    <text evidence="1">The sequence shown here is derived from an EMBL/GenBank/DDBJ whole genome shotgun (WGS) entry which is preliminary data.</text>
</comment>
<dbReference type="EMBL" id="JAIKTU010000018">
    <property type="protein sequence ID" value="MBY0757175.1"/>
    <property type="molecule type" value="Genomic_DNA"/>
</dbReference>
<name>A0ABS7L265_CLOSR</name>
<gene>
    <name evidence="1" type="ORF">K5V21_17225</name>
</gene>
<dbReference type="Proteomes" id="UP001299068">
    <property type="component" value="Unassembled WGS sequence"/>
</dbReference>
<dbReference type="RefSeq" id="WP_221862311.1">
    <property type="nucleotide sequence ID" value="NZ_JAIKTU010000018.1"/>
</dbReference>